<accession>X1KA34</accession>
<dbReference type="GO" id="GO:0005886">
    <property type="term" value="C:plasma membrane"/>
    <property type="evidence" value="ECO:0007669"/>
    <property type="project" value="TreeGrafter"/>
</dbReference>
<dbReference type="PANTHER" id="PTHR43185:SF1">
    <property type="entry name" value="FE(2+) TRANSPORTER FEOB"/>
    <property type="match status" value="1"/>
</dbReference>
<dbReference type="PANTHER" id="PTHR43185">
    <property type="entry name" value="FERROUS IRON TRANSPORT PROTEIN B"/>
    <property type="match status" value="1"/>
</dbReference>
<dbReference type="Gene3D" id="3.40.50.300">
    <property type="entry name" value="P-loop containing nucleotide triphosphate hydrolases"/>
    <property type="match status" value="1"/>
</dbReference>
<feature type="non-terminal residue" evidence="3">
    <location>
        <position position="301"/>
    </location>
</feature>
<keyword evidence="1" id="KW-0472">Membrane</keyword>
<organism evidence="3">
    <name type="scientific">marine sediment metagenome</name>
    <dbReference type="NCBI Taxonomy" id="412755"/>
    <lineage>
        <taxon>unclassified sequences</taxon>
        <taxon>metagenomes</taxon>
        <taxon>ecological metagenomes</taxon>
    </lineage>
</organism>
<evidence type="ECO:0000313" key="3">
    <source>
        <dbReference type="EMBL" id="GAI03907.1"/>
    </source>
</evidence>
<dbReference type="SUPFAM" id="SSF52540">
    <property type="entry name" value="P-loop containing nucleoside triphosphate hydrolases"/>
    <property type="match status" value="1"/>
</dbReference>
<dbReference type="PROSITE" id="PS51711">
    <property type="entry name" value="G_FEOB"/>
    <property type="match status" value="1"/>
</dbReference>
<dbReference type="InterPro" id="IPR030389">
    <property type="entry name" value="G_FEOB_dom"/>
</dbReference>
<keyword evidence="1" id="KW-0812">Transmembrane</keyword>
<feature type="transmembrane region" description="Helical" evidence="1">
    <location>
        <begin position="261"/>
        <end position="282"/>
    </location>
</feature>
<feature type="transmembrane region" description="Helical" evidence="1">
    <location>
        <begin position="181"/>
        <end position="201"/>
    </location>
</feature>
<proteinExistence type="predicted"/>
<keyword evidence="1" id="KW-1133">Transmembrane helix</keyword>
<evidence type="ECO:0000259" key="2">
    <source>
        <dbReference type="PROSITE" id="PS51711"/>
    </source>
</evidence>
<feature type="transmembrane region" description="Helical" evidence="1">
    <location>
        <begin position="221"/>
        <end position="240"/>
    </location>
</feature>
<dbReference type="GO" id="GO:0015093">
    <property type="term" value="F:ferrous iron transmembrane transporter activity"/>
    <property type="evidence" value="ECO:0007669"/>
    <property type="project" value="TreeGrafter"/>
</dbReference>
<evidence type="ECO:0000256" key="1">
    <source>
        <dbReference type="SAM" id="Phobius"/>
    </source>
</evidence>
<protein>
    <recommendedName>
        <fullName evidence="2">FeoB-type G domain-containing protein</fullName>
    </recommendedName>
</protein>
<feature type="domain" description="FeoB-type G" evidence="2">
    <location>
        <begin position="1"/>
        <end position="138"/>
    </location>
</feature>
<gene>
    <name evidence="3" type="ORF">S06H3_19142</name>
</gene>
<name>X1KA34_9ZZZZ</name>
<dbReference type="InterPro" id="IPR050860">
    <property type="entry name" value="FeoB_GTPase"/>
</dbReference>
<feature type="non-terminal residue" evidence="3">
    <location>
        <position position="1"/>
    </location>
</feature>
<dbReference type="AlphaFoldDB" id="X1KA34"/>
<dbReference type="Pfam" id="PF02421">
    <property type="entry name" value="FeoB_N"/>
    <property type="match status" value="1"/>
</dbReference>
<comment type="caution">
    <text evidence="3">The sequence shown here is derived from an EMBL/GenBank/DDBJ whole genome shotgun (WGS) entry which is preliminary data.</text>
</comment>
<dbReference type="InterPro" id="IPR027417">
    <property type="entry name" value="P-loop_NTPase"/>
</dbReference>
<reference evidence="3" key="1">
    <citation type="journal article" date="2014" name="Front. Microbiol.">
        <title>High frequency of phylogenetically diverse reductive dehalogenase-homologous genes in deep subseafloor sedimentary metagenomes.</title>
        <authorList>
            <person name="Kawai M."/>
            <person name="Futagami T."/>
            <person name="Toyoda A."/>
            <person name="Takaki Y."/>
            <person name="Nishi S."/>
            <person name="Hori S."/>
            <person name="Arai W."/>
            <person name="Tsubouchi T."/>
            <person name="Morono Y."/>
            <person name="Uchiyama I."/>
            <person name="Ito T."/>
            <person name="Fujiyama A."/>
            <person name="Inagaki F."/>
            <person name="Takami H."/>
        </authorList>
    </citation>
    <scope>NUCLEOTIDE SEQUENCE</scope>
    <source>
        <strain evidence="3">Expedition CK06-06</strain>
    </source>
</reference>
<dbReference type="EMBL" id="BARV01009769">
    <property type="protein sequence ID" value="GAI03907.1"/>
    <property type="molecule type" value="Genomic_DNA"/>
</dbReference>
<dbReference type="GO" id="GO:0005525">
    <property type="term" value="F:GTP binding"/>
    <property type="evidence" value="ECO:0007669"/>
    <property type="project" value="InterPro"/>
</dbReference>
<sequence length="301" mass="32955">VHAIVSNYPGTTVGYTHGFMKLGEETAEVTDVPGTYTLEPTTEAEKIALQMLDTGDVVINVVNATNLERNLYLTLQLLERNIPVIVALNIWDDTQHRGIHIDLGRLEELLGVPVVPTIGITGQGIKELVGNIPRATSSQTPPQSRDERWATIGNIIDQVQHITHRHHTWLERLEDASVKPLTGVIIALAVLAVTFLVVRFIGESLIGYVLDPLFTNLWAPVMLGLSDLLGGSGILHDIIIGKIAGGEVNFVESFGLLTTGLYVPFAMVLPYIISFYLALGLLEDVGYLPRLAVLMDTIMHR</sequence>